<dbReference type="EMBL" id="PITJ01000145">
    <property type="protein sequence ID" value="TBU04367.1"/>
    <property type="molecule type" value="Genomic_DNA"/>
</dbReference>
<reference evidence="2 3" key="1">
    <citation type="submission" date="2017-12" db="EMBL/GenBank/DDBJ databases">
        <authorList>
            <person name="Pombert J.-F."/>
            <person name="Haag K.L."/>
            <person name="Ebert D."/>
        </authorList>
    </citation>
    <scope>NUCLEOTIDE SEQUENCE [LARGE SCALE GENOMIC DNA]</scope>
    <source>
        <strain evidence="2">FI-OER-3-3</strain>
    </source>
</reference>
<sequence>MKIQKMILLSLKMFILFFNLRKSTSDETINFGLLNSYISFEFSDTFMFYLYSRFEETEVFDHEVSGCLTNESKHYSEEMILKSDEPVSFILLLENSSSKHLVKSLGFVAQIQDILKKIQVLEKNNEDKMNQNIENIWLSSTIQKYLNETHKITSKANTRNLSPPSSQSYQISTENLRFIQNRGEETDSDLFFIKYIQQWEFVRNIKLEFFKKLFYNTEIKKILSEYLEFQNTENPNTGPDSFIRLESFLECNFEKIQYLFSQNLNAFFDTTFSTTIYSALESNLYENCFFIGNNIILLNNNHIWTNKQYIYVFDIDSTLYSSETGIEKRIKDVIANLGKKIGLSKQEIQDLSQKYEKNHGEMVIEMMKNPNLTDDILDSMIEESLNVSDSLKIDMILKSLLTAIKHPKICFTNGTCGHAIRTIKALGIFSCFDAIVFCNYKLKNIIMKPRIESYRLVEYFLDIETTNIIFYDDSKNNIEIAKYREWKAILVENNLHQLLAQNT</sequence>
<gene>
    <name evidence="2" type="ORF">CWI37_0145p0030</name>
</gene>
<dbReference type="Gene3D" id="3.40.50.1000">
    <property type="entry name" value="HAD superfamily/HAD-like"/>
    <property type="match status" value="1"/>
</dbReference>
<dbReference type="Proteomes" id="UP000292362">
    <property type="component" value="Unassembled WGS sequence"/>
</dbReference>
<comment type="caution">
    <text evidence="2">The sequence shown here is derived from an EMBL/GenBank/DDBJ whole genome shotgun (WGS) entry which is preliminary data.</text>
</comment>
<organism evidence="2 3">
    <name type="scientific">Hamiltosporidium tvaerminnensis</name>
    <dbReference type="NCBI Taxonomy" id="1176355"/>
    <lineage>
        <taxon>Eukaryota</taxon>
        <taxon>Fungi</taxon>
        <taxon>Fungi incertae sedis</taxon>
        <taxon>Microsporidia</taxon>
        <taxon>Dubosqiidae</taxon>
        <taxon>Hamiltosporidium</taxon>
    </lineage>
</organism>
<dbReference type="Gene3D" id="1.10.150.450">
    <property type="match status" value="1"/>
</dbReference>
<dbReference type="InterPro" id="IPR052791">
    <property type="entry name" value="SSM1_domain"/>
</dbReference>
<dbReference type="VEuPathDB" id="MicrosporidiaDB:CWI37_0145p0030"/>
<proteinExistence type="predicted"/>
<evidence type="ECO:0000256" key="1">
    <source>
        <dbReference type="SAM" id="SignalP"/>
    </source>
</evidence>
<dbReference type="SUPFAM" id="SSF56784">
    <property type="entry name" value="HAD-like"/>
    <property type="match status" value="1"/>
</dbReference>
<dbReference type="GO" id="GO:0008252">
    <property type="term" value="F:nucleotidase activity"/>
    <property type="evidence" value="ECO:0007669"/>
    <property type="project" value="TreeGrafter"/>
</dbReference>
<dbReference type="InterPro" id="IPR023214">
    <property type="entry name" value="HAD_sf"/>
</dbReference>
<feature type="chain" id="PRO_5020200498" evidence="1">
    <location>
        <begin position="26"/>
        <end position="503"/>
    </location>
</feature>
<keyword evidence="1" id="KW-0732">Signal</keyword>
<evidence type="ECO:0000313" key="2">
    <source>
        <dbReference type="EMBL" id="TBU04367.1"/>
    </source>
</evidence>
<dbReference type="GO" id="GO:0006206">
    <property type="term" value="P:pyrimidine nucleobase metabolic process"/>
    <property type="evidence" value="ECO:0007669"/>
    <property type="project" value="TreeGrafter"/>
</dbReference>
<dbReference type="InterPro" id="IPR036412">
    <property type="entry name" value="HAD-like_sf"/>
</dbReference>
<feature type="signal peptide" evidence="1">
    <location>
        <begin position="1"/>
        <end position="25"/>
    </location>
</feature>
<dbReference type="PANTHER" id="PTHR47438">
    <property type="entry name" value="PHOSPHATE METABOLISM PROTEIN 8-RELATED"/>
    <property type="match status" value="1"/>
</dbReference>
<evidence type="ECO:0000313" key="3">
    <source>
        <dbReference type="Proteomes" id="UP000292362"/>
    </source>
</evidence>
<keyword evidence="2" id="KW-0378">Hydrolase</keyword>
<protein>
    <submittedName>
        <fullName evidence="2">Putative haloacid dehalogenase-like hydrolase</fullName>
    </submittedName>
</protein>
<name>A0A4Q9L9F6_9MICR</name>
<dbReference type="AlphaFoldDB" id="A0A4Q9L9F6"/>
<accession>A0A4Q9L9F6</accession>
<dbReference type="GO" id="GO:0009166">
    <property type="term" value="P:nucleotide catabolic process"/>
    <property type="evidence" value="ECO:0007669"/>
    <property type="project" value="TreeGrafter"/>
</dbReference>
<dbReference type="Pfam" id="PF00702">
    <property type="entry name" value="Hydrolase"/>
    <property type="match status" value="1"/>
</dbReference>
<dbReference type="PANTHER" id="PTHR47438:SF1">
    <property type="entry name" value="PHOSPHATE METABOLISM PROTEIN 8-RELATED"/>
    <property type="match status" value="1"/>
</dbReference>